<evidence type="ECO:0000313" key="2">
    <source>
        <dbReference type="EMBL" id="CAA2107689.1"/>
    </source>
</evidence>
<reference evidence="2" key="1">
    <citation type="submission" date="2019-12" db="EMBL/GenBank/DDBJ databases">
        <authorList>
            <person name="Cremers G."/>
        </authorList>
    </citation>
    <scope>NUCLEOTIDE SEQUENCE</scope>
    <source>
        <strain evidence="2">Mbul1</strain>
    </source>
</reference>
<dbReference type="PANTHER" id="PTHR43000">
    <property type="entry name" value="DTDP-D-GLUCOSE 4,6-DEHYDRATASE-RELATED"/>
    <property type="match status" value="1"/>
</dbReference>
<organism evidence="2">
    <name type="scientific">Methylobacterium bullatum</name>
    <dbReference type="NCBI Taxonomy" id="570505"/>
    <lineage>
        <taxon>Bacteria</taxon>
        <taxon>Pseudomonadati</taxon>
        <taxon>Pseudomonadota</taxon>
        <taxon>Alphaproteobacteria</taxon>
        <taxon>Hyphomicrobiales</taxon>
        <taxon>Methylobacteriaceae</taxon>
        <taxon>Methylobacterium</taxon>
    </lineage>
</organism>
<dbReference type="InterPro" id="IPR013445">
    <property type="entry name" value="CDP_4_6_deHydtase"/>
</dbReference>
<keyword evidence="2" id="KW-0456">Lyase</keyword>
<accession>A0A679JJV9</accession>
<dbReference type="AlphaFoldDB" id="A0A679JJV9"/>
<feature type="domain" description="NAD(P)-binding" evidence="1">
    <location>
        <begin position="23"/>
        <end position="334"/>
    </location>
</feature>
<proteinExistence type="predicted"/>
<dbReference type="InterPro" id="IPR016040">
    <property type="entry name" value="NAD(P)-bd_dom"/>
</dbReference>
<dbReference type="EMBL" id="LR743504">
    <property type="protein sequence ID" value="CAA2107689.1"/>
    <property type="molecule type" value="Genomic_DNA"/>
</dbReference>
<gene>
    <name evidence="2" type="primary">rfbG</name>
    <name evidence="2" type="ORF">MBUL_04286</name>
</gene>
<dbReference type="CDD" id="cd05252">
    <property type="entry name" value="CDP_GD_SDR_e"/>
    <property type="match status" value="1"/>
</dbReference>
<dbReference type="Pfam" id="PF16363">
    <property type="entry name" value="GDP_Man_Dehyd"/>
    <property type="match status" value="1"/>
</dbReference>
<dbReference type="NCBIfam" id="TIGR02622">
    <property type="entry name" value="CDP_4_6_dhtase"/>
    <property type="match status" value="1"/>
</dbReference>
<dbReference type="SUPFAM" id="SSF51735">
    <property type="entry name" value="NAD(P)-binding Rossmann-fold domains"/>
    <property type="match status" value="1"/>
</dbReference>
<dbReference type="Gene3D" id="3.40.50.720">
    <property type="entry name" value="NAD(P)-binding Rossmann-like Domain"/>
    <property type="match status" value="1"/>
</dbReference>
<protein>
    <submittedName>
        <fullName evidence="2">CDP-glucose 4,6-dehydratase</fullName>
        <ecNumber evidence="2">4.2.1.45</ecNumber>
    </submittedName>
</protein>
<dbReference type="InterPro" id="IPR036291">
    <property type="entry name" value="NAD(P)-bd_dom_sf"/>
</dbReference>
<dbReference type="GO" id="GO:0047733">
    <property type="term" value="F:CDP-glucose 4,6-dehydratase activity"/>
    <property type="evidence" value="ECO:0007669"/>
    <property type="project" value="UniProtKB-EC"/>
</dbReference>
<sequence>MSAVTSAASERGGAAWWRGKRVFVTGHTGFKGAWLSLWLTRWGAEVTGLSLAPPTQPSLFEEAEIARRMTSHIGDIRDAELVKRLIAEAQPEIVLHLAAQPLVRLSYREPAETYATNVMGTIHVLEAVRATPSVKAVVSVTSDKCYENREWPWGYRENDPMGGHDPYSSSKGACEIVIASWRKSFFSTPESARVASVRAGNVIGGGDWAEDRLVPDILRAFEADKPAVIRNPGATRPWQHVLEPIGAYLRIAEHLYEDGHEWAEGWNFACDGDDIRPVGYIVDRMVKLYGGTARWELDKDGHVHEAHALSLDCSKARQRLGWRPTWRLDRTLERIVDWSQRRLAGEPVGALSEAEIDLFLADMAARP</sequence>
<dbReference type="EC" id="4.2.1.45" evidence="2"/>
<name>A0A679JJV9_9HYPH</name>
<dbReference type="Gene3D" id="3.90.25.10">
    <property type="entry name" value="UDP-galactose 4-epimerase, domain 1"/>
    <property type="match status" value="1"/>
</dbReference>
<evidence type="ECO:0000259" key="1">
    <source>
        <dbReference type="Pfam" id="PF16363"/>
    </source>
</evidence>